<keyword evidence="2" id="KW-1185">Reference proteome</keyword>
<dbReference type="EMBL" id="BQNB010012774">
    <property type="protein sequence ID" value="GJT07718.1"/>
    <property type="molecule type" value="Genomic_DNA"/>
</dbReference>
<gene>
    <name evidence="1" type="ORF">Tco_0842180</name>
</gene>
<protein>
    <submittedName>
        <fullName evidence="1">Uncharacterized protein</fullName>
    </submittedName>
</protein>
<organism evidence="1 2">
    <name type="scientific">Tanacetum coccineum</name>
    <dbReference type="NCBI Taxonomy" id="301880"/>
    <lineage>
        <taxon>Eukaryota</taxon>
        <taxon>Viridiplantae</taxon>
        <taxon>Streptophyta</taxon>
        <taxon>Embryophyta</taxon>
        <taxon>Tracheophyta</taxon>
        <taxon>Spermatophyta</taxon>
        <taxon>Magnoliopsida</taxon>
        <taxon>eudicotyledons</taxon>
        <taxon>Gunneridae</taxon>
        <taxon>Pentapetalae</taxon>
        <taxon>asterids</taxon>
        <taxon>campanulids</taxon>
        <taxon>Asterales</taxon>
        <taxon>Asteraceae</taxon>
        <taxon>Asteroideae</taxon>
        <taxon>Anthemideae</taxon>
        <taxon>Anthemidinae</taxon>
        <taxon>Tanacetum</taxon>
    </lineage>
</organism>
<dbReference type="Proteomes" id="UP001151760">
    <property type="component" value="Unassembled WGS sequence"/>
</dbReference>
<sequence length="107" mass="11817">MSLLGGDENLFRTSNPPSQKHFQTLIMPGCLDTRKKALLEDTVLGDKLVTGCQKKPNYCTGQCLIAGKSMMALSASCAQVMWMRTLTSRINGFKLQQKPLYCDSSQP</sequence>
<evidence type="ECO:0000313" key="1">
    <source>
        <dbReference type="EMBL" id="GJT07718.1"/>
    </source>
</evidence>
<reference evidence="1" key="1">
    <citation type="journal article" date="2022" name="Int. J. Mol. Sci.">
        <title>Draft Genome of Tanacetum Coccineum: Genomic Comparison of Closely Related Tanacetum-Family Plants.</title>
        <authorList>
            <person name="Yamashiro T."/>
            <person name="Shiraishi A."/>
            <person name="Nakayama K."/>
            <person name="Satake H."/>
        </authorList>
    </citation>
    <scope>NUCLEOTIDE SEQUENCE</scope>
</reference>
<name>A0ABQ5AZT5_9ASTR</name>
<accession>A0ABQ5AZT5</accession>
<reference evidence="1" key="2">
    <citation type="submission" date="2022-01" db="EMBL/GenBank/DDBJ databases">
        <authorList>
            <person name="Yamashiro T."/>
            <person name="Shiraishi A."/>
            <person name="Satake H."/>
            <person name="Nakayama K."/>
        </authorList>
    </citation>
    <scope>NUCLEOTIDE SEQUENCE</scope>
</reference>
<comment type="caution">
    <text evidence="1">The sequence shown here is derived from an EMBL/GenBank/DDBJ whole genome shotgun (WGS) entry which is preliminary data.</text>
</comment>
<evidence type="ECO:0000313" key="2">
    <source>
        <dbReference type="Proteomes" id="UP001151760"/>
    </source>
</evidence>
<proteinExistence type="predicted"/>